<organism evidence="3 4">
    <name type="scientific">Lichenibacterium ramalinae</name>
    <dbReference type="NCBI Taxonomy" id="2316527"/>
    <lineage>
        <taxon>Bacteria</taxon>
        <taxon>Pseudomonadati</taxon>
        <taxon>Pseudomonadota</taxon>
        <taxon>Alphaproteobacteria</taxon>
        <taxon>Hyphomicrobiales</taxon>
        <taxon>Lichenihabitantaceae</taxon>
        <taxon>Lichenibacterium</taxon>
    </lineage>
</organism>
<keyword evidence="3" id="KW-0378">Hydrolase</keyword>
<sequence length="297" mass="31872">MIDSHQHFWSVARGDYAWMGPHVAGLQRDFLPADLAPHLDAAGISRTILVQAAETDAETDFLLDLAEATPFVAGVVGWIDLDGADFPRRFAALRRAPKLVGLRPMLQDCPDDAFILRPRVLDNLAAVAESGLAFDILCFTRHLPHVREALSRTPGLRAVLDHCAKPEIAAGRLDPWRDEVAALAAIPGVRCKVSGLVTEATPDGWTQADLRPVVEHVLACFGPGRLMFGSDWPVCTLAASYGEVFDAARMLLAPHLGPADMARVFGGNAEAFYLGGAAAARGVPVSRPVGRSAGSWR</sequence>
<evidence type="ECO:0000313" key="3">
    <source>
        <dbReference type="EMBL" id="RYB04101.1"/>
    </source>
</evidence>
<comment type="caution">
    <text evidence="3">The sequence shown here is derived from an EMBL/GenBank/DDBJ whole genome shotgun (WGS) entry which is preliminary data.</text>
</comment>
<dbReference type="PANTHER" id="PTHR43569:SF2">
    <property type="entry name" value="AMIDOHYDROLASE-RELATED DOMAIN-CONTAINING PROTEIN"/>
    <property type="match status" value="1"/>
</dbReference>
<dbReference type="PANTHER" id="PTHR43569">
    <property type="entry name" value="AMIDOHYDROLASE"/>
    <property type="match status" value="1"/>
</dbReference>
<evidence type="ECO:0000259" key="2">
    <source>
        <dbReference type="Pfam" id="PF04909"/>
    </source>
</evidence>
<dbReference type="AlphaFoldDB" id="A0A4Q2RAJ1"/>
<dbReference type="OrthoDB" id="9787654at2"/>
<dbReference type="InterPro" id="IPR006680">
    <property type="entry name" value="Amidohydro-rel"/>
</dbReference>
<proteinExistence type="inferred from homology"/>
<accession>A0A4Q2RAJ1</accession>
<dbReference type="Gene3D" id="3.20.20.140">
    <property type="entry name" value="Metal-dependent hydrolases"/>
    <property type="match status" value="1"/>
</dbReference>
<gene>
    <name evidence="3" type="ORF">D3272_13810</name>
</gene>
<keyword evidence="4" id="KW-1185">Reference proteome</keyword>
<feature type="domain" description="Amidohydrolase-related" evidence="2">
    <location>
        <begin position="2"/>
        <end position="273"/>
    </location>
</feature>
<protein>
    <submittedName>
        <fullName evidence="3">Amidohydrolase</fullName>
    </submittedName>
</protein>
<name>A0A4Q2RAJ1_9HYPH</name>
<dbReference type="SUPFAM" id="SSF51556">
    <property type="entry name" value="Metallo-dependent hydrolases"/>
    <property type="match status" value="1"/>
</dbReference>
<evidence type="ECO:0000313" key="4">
    <source>
        <dbReference type="Proteomes" id="UP000289411"/>
    </source>
</evidence>
<dbReference type="Proteomes" id="UP000289411">
    <property type="component" value="Unassembled WGS sequence"/>
</dbReference>
<dbReference type="EMBL" id="QYBC01000011">
    <property type="protein sequence ID" value="RYB04101.1"/>
    <property type="molecule type" value="Genomic_DNA"/>
</dbReference>
<dbReference type="RefSeq" id="WP_129219799.1">
    <property type="nucleotide sequence ID" value="NZ_QYBC01000011.1"/>
</dbReference>
<dbReference type="GO" id="GO:0016787">
    <property type="term" value="F:hydrolase activity"/>
    <property type="evidence" value="ECO:0007669"/>
    <property type="project" value="UniProtKB-KW"/>
</dbReference>
<reference evidence="3 4" key="1">
    <citation type="submission" date="2018-09" db="EMBL/GenBank/DDBJ databases">
        <authorList>
            <person name="Grouzdev D.S."/>
            <person name="Krutkina M.S."/>
        </authorList>
    </citation>
    <scope>NUCLEOTIDE SEQUENCE [LARGE SCALE GENOMIC DNA]</scope>
    <source>
        <strain evidence="3 4">RmlP001</strain>
    </source>
</reference>
<reference evidence="3 4" key="2">
    <citation type="submission" date="2019-02" db="EMBL/GenBank/DDBJ databases">
        <title>'Lichenibacterium ramalinii' gen. nov. sp. nov., 'Lichenibacterium minor' gen. nov. sp. nov.</title>
        <authorList>
            <person name="Pankratov T."/>
        </authorList>
    </citation>
    <scope>NUCLEOTIDE SEQUENCE [LARGE SCALE GENOMIC DNA]</scope>
    <source>
        <strain evidence="3 4">RmlP001</strain>
    </source>
</reference>
<dbReference type="InterPro" id="IPR052350">
    <property type="entry name" value="Metallo-dep_Lactonases"/>
</dbReference>
<dbReference type="InterPro" id="IPR032466">
    <property type="entry name" value="Metal_Hydrolase"/>
</dbReference>
<dbReference type="Pfam" id="PF04909">
    <property type="entry name" value="Amidohydro_2"/>
    <property type="match status" value="1"/>
</dbReference>
<evidence type="ECO:0000256" key="1">
    <source>
        <dbReference type="ARBA" id="ARBA00038310"/>
    </source>
</evidence>
<comment type="similarity">
    <text evidence="1">Belongs to the metallo-dependent hydrolases superfamily.</text>
</comment>